<comment type="caution">
    <text evidence="2">The sequence shown here is derived from an EMBL/GenBank/DDBJ whole genome shotgun (WGS) entry which is preliminary data.</text>
</comment>
<evidence type="ECO:0000256" key="1">
    <source>
        <dbReference type="SAM" id="MobiDB-lite"/>
    </source>
</evidence>
<evidence type="ECO:0000313" key="2">
    <source>
        <dbReference type="EMBL" id="KAF6431740.1"/>
    </source>
</evidence>
<dbReference type="AlphaFoldDB" id="A0A7J8E8S1"/>
<dbReference type="Proteomes" id="UP000593571">
    <property type="component" value="Unassembled WGS sequence"/>
</dbReference>
<feature type="region of interest" description="Disordered" evidence="1">
    <location>
        <begin position="109"/>
        <end position="131"/>
    </location>
</feature>
<protein>
    <submittedName>
        <fullName evidence="2">Uncharacterized protein</fullName>
    </submittedName>
</protein>
<dbReference type="EMBL" id="JACASE010000010">
    <property type="protein sequence ID" value="KAF6431740.1"/>
    <property type="molecule type" value="Genomic_DNA"/>
</dbReference>
<name>A0A7J8E8S1_ROUAE</name>
<accession>A0A7J8E8S1</accession>
<keyword evidence="3" id="KW-1185">Reference proteome</keyword>
<gene>
    <name evidence="2" type="ORF">HJG63_008218</name>
</gene>
<feature type="compositionally biased region" description="Polar residues" evidence="1">
    <location>
        <begin position="109"/>
        <end position="120"/>
    </location>
</feature>
<evidence type="ECO:0000313" key="3">
    <source>
        <dbReference type="Proteomes" id="UP000593571"/>
    </source>
</evidence>
<sequence length="140" mass="15680">MSFTDMKSQVFSWISYFVFTVAEAKYAIVRPENRTLYEDNKSHSDKEDVVEMLPKPSTTVQDCSHHDFLPPDPLLKPSLMSLAVVGLTKKEATKPAIAKKEYGINITESTPQEQTNNDNCNVDGPHKNNTSGKLVTINFS</sequence>
<reference evidence="2 3" key="1">
    <citation type="journal article" date="2020" name="Nature">
        <title>Six reference-quality genomes reveal evolution of bat adaptations.</title>
        <authorList>
            <person name="Jebb D."/>
            <person name="Huang Z."/>
            <person name="Pippel M."/>
            <person name="Hughes G.M."/>
            <person name="Lavrichenko K."/>
            <person name="Devanna P."/>
            <person name="Winkler S."/>
            <person name="Jermiin L.S."/>
            <person name="Skirmuntt E.C."/>
            <person name="Katzourakis A."/>
            <person name="Burkitt-Gray L."/>
            <person name="Ray D.A."/>
            <person name="Sullivan K.A.M."/>
            <person name="Roscito J.G."/>
            <person name="Kirilenko B.M."/>
            <person name="Davalos L.M."/>
            <person name="Corthals A.P."/>
            <person name="Power M.L."/>
            <person name="Jones G."/>
            <person name="Ransome R.D."/>
            <person name="Dechmann D.K.N."/>
            <person name="Locatelli A.G."/>
            <person name="Puechmaille S.J."/>
            <person name="Fedrigo O."/>
            <person name="Jarvis E.D."/>
            <person name="Hiller M."/>
            <person name="Vernes S.C."/>
            <person name="Myers E.W."/>
            <person name="Teeling E.C."/>
        </authorList>
    </citation>
    <scope>NUCLEOTIDE SEQUENCE [LARGE SCALE GENOMIC DNA]</scope>
    <source>
        <strain evidence="2">MRouAeg1</strain>
        <tissue evidence="2">Muscle</tissue>
    </source>
</reference>
<proteinExistence type="predicted"/>
<organism evidence="2 3">
    <name type="scientific">Rousettus aegyptiacus</name>
    <name type="common">Egyptian fruit bat</name>
    <name type="synonym">Pteropus aegyptiacus</name>
    <dbReference type="NCBI Taxonomy" id="9407"/>
    <lineage>
        <taxon>Eukaryota</taxon>
        <taxon>Metazoa</taxon>
        <taxon>Chordata</taxon>
        <taxon>Craniata</taxon>
        <taxon>Vertebrata</taxon>
        <taxon>Euteleostomi</taxon>
        <taxon>Mammalia</taxon>
        <taxon>Eutheria</taxon>
        <taxon>Laurasiatheria</taxon>
        <taxon>Chiroptera</taxon>
        <taxon>Yinpterochiroptera</taxon>
        <taxon>Pteropodoidea</taxon>
        <taxon>Pteropodidae</taxon>
        <taxon>Rousettinae</taxon>
        <taxon>Rousettus</taxon>
    </lineage>
</organism>